<evidence type="ECO:0000256" key="3">
    <source>
        <dbReference type="ARBA" id="ARBA00012925"/>
    </source>
</evidence>
<organism evidence="9 10">
    <name type="scientific">Neodothiora populina</name>
    <dbReference type="NCBI Taxonomy" id="2781224"/>
    <lineage>
        <taxon>Eukaryota</taxon>
        <taxon>Fungi</taxon>
        <taxon>Dikarya</taxon>
        <taxon>Ascomycota</taxon>
        <taxon>Pezizomycotina</taxon>
        <taxon>Dothideomycetes</taxon>
        <taxon>Dothideomycetidae</taxon>
        <taxon>Dothideales</taxon>
        <taxon>Dothioraceae</taxon>
        <taxon>Neodothiora</taxon>
    </lineage>
</organism>
<dbReference type="Gene3D" id="3.40.1050.10">
    <property type="entry name" value="Carbonic anhydrase"/>
    <property type="match status" value="1"/>
</dbReference>
<dbReference type="InterPro" id="IPR015892">
    <property type="entry name" value="Carbonic_anhydrase_CS"/>
</dbReference>
<dbReference type="Pfam" id="PF00484">
    <property type="entry name" value="Pro_CA"/>
    <property type="match status" value="1"/>
</dbReference>
<gene>
    <name evidence="9" type="ORF">AAFC00_004778</name>
</gene>
<dbReference type="EC" id="4.2.1.1" evidence="3 8"/>
<comment type="function">
    <text evidence="8">Reversible hydration of carbon dioxide.</text>
</comment>
<evidence type="ECO:0000256" key="7">
    <source>
        <dbReference type="ARBA" id="ARBA00048348"/>
    </source>
</evidence>
<dbReference type="PANTHER" id="PTHR11002:SF76">
    <property type="entry name" value="CARBONIC ANHYDRASE"/>
    <property type="match status" value="1"/>
</dbReference>
<dbReference type="InterPro" id="IPR036874">
    <property type="entry name" value="Carbonic_anhydrase_sf"/>
</dbReference>
<keyword evidence="6 8" id="KW-0456">Lyase</keyword>
<evidence type="ECO:0000256" key="8">
    <source>
        <dbReference type="RuleBase" id="RU003956"/>
    </source>
</evidence>
<keyword evidence="4" id="KW-0479">Metal-binding</keyword>
<evidence type="ECO:0000256" key="2">
    <source>
        <dbReference type="ARBA" id="ARBA00006217"/>
    </source>
</evidence>
<dbReference type="SMART" id="SM00947">
    <property type="entry name" value="Pro_CA"/>
    <property type="match status" value="1"/>
</dbReference>
<evidence type="ECO:0000256" key="6">
    <source>
        <dbReference type="ARBA" id="ARBA00023239"/>
    </source>
</evidence>
<comment type="similarity">
    <text evidence="2 8">Belongs to the beta-class carbonic anhydrase family.</text>
</comment>
<evidence type="ECO:0000256" key="1">
    <source>
        <dbReference type="ARBA" id="ARBA00001947"/>
    </source>
</evidence>
<keyword evidence="10" id="KW-1185">Reference proteome</keyword>
<comment type="cofactor">
    <cofactor evidence="1">
        <name>Zn(2+)</name>
        <dbReference type="ChEBI" id="CHEBI:29105"/>
    </cofactor>
</comment>
<dbReference type="InterPro" id="IPR001765">
    <property type="entry name" value="Carbonic_anhydrase"/>
</dbReference>
<dbReference type="EMBL" id="JBFMKM010000016">
    <property type="protein sequence ID" value="KAL1297209.1"/>
    <property type="molecule type" value="Genomic_DNA"/>
</dbReference>
<comment type="catalytic activity">
    <reaction evidence="7 8">
        <text>hydrogencarbonate + H(+) = CO2 + H2O</text>
        <dbReference type="Rhea" id="RHEA:10748"/>
        <dbReference type="ChEBI" id="CHEBI:15377"/>
        <dbReference type="ChEBI" id="CHEBI:15378"/>
        <dbReference type="ChEBI" id="CHEBI:16526"/>
        <dbReference type="ChEBI" id="CHEBI:17544"/>
        <dbReference type="EC" id="4.2.1.1"/>
    </reaction>
</comment>
<proteinExistence type="inferred from homology"/>
<dbReference type="GeneID" id="95978478"/>
<protein>
    <recommendedName>
        <fullName evidence="3 8">Carbonic anhydrase</fullName>
        <ecNumber evidence="3 8">4.2.1.1</ecNumber>
    </recommendedName>
    <alternativeName>
        <fullName evidence="8">Carbonate dehydratase</fullName>
    </alternativeName>
</protein>
<name>A0ABR3P360_9PEZI</name>
<accession>A0ABR3P360</accession>
<dbReference type="PANTHER" id="PTHR11002">
    <property type="entry name" value="CARBONIC ANHYDRASE"/>
    <property type="match status" value="1"/>
</dbReference>
<evidence type="ECO:0000313" key="9">
    <source>
        <dbReference type="EMBL" id="KAL1297209.1"/>
    </source>
</evidence>
<sequence length="256" mass="28684">MRPGLCFGLRTWCPSRTARLRPSHAQRFFHFSAPVYTNDAHHHKGPQNGFAHTLSQRVAKWSDETAASDPEFFERCAAGQAPKILWIGCADSRIPETTILGLKPGEVFVHRNIANIVTTTDINSLSVIEYAVAHLKVEHILVCGHTKCGGVNAALGNSRLGLLDIWLQPMRKLRMDHTEELDSLDHDHKGNKLSEYNILRSLEVLRMNPTVIDAMKTRGLDLHGVIYNVENGRLEVVESSEDETTLKKRLAAFTTE</sequence>
<evidence type="ECO:0000256" key="5">
    <source>
        <dbReference type="ARBA" id="ARBA00022833"/>
    </source>
</evidence>
<dbReference type="SUPFAM" id="SSF53056">
    <property type="entry name" value="beta-carbonic anhydrase, cab"/>
    <property type="match status" value="1"/>
</dbReference>
<evidence type="ECO:0000256" key="4">
    <source>
        <dbReference type="ARBA" id="ARBA00022723"/>
    </source>
</evidence>
<comment type="caution">
    <text evidence="9">The sequence shown here is derived from an EMBL/GenBank/DDBJ whole genome shotgun (WGS) entry which is preliminary data.</text>
</comment>
<dbReference type="CDD" id="cd00883">
    <property type="entry name" value="beta_CA_cladeA"/>
    <property type="match status" value="1"/>
</dbReference>
<reference evidence="9 10" key="1">
    <citation type="submission" date="2024-07" db="EMBL/GenBank/DDBJ databases">
        <title>Draft sequence of the Neodothiora populina.</title>
        <authorList>
            <person name="Drown D.D."/>
            <person name="Schuette U.S."/>
            <person name="Buechlein A.B."/>
            <person name="Rusch D.R."/>
            <person name="Winton L.W."/>
            <person name="Adams G.A."/>
        </authorList>
    </citation>
    <scope>NUCLEOTIDE SEQUENCE [LARGE SCALE GENOMIC DNA]</scope>
    <source>
        <strain evidence="9 10">CPC 39397</strain>
    </source>
</reference>
<dbReference type="RefSeq" id="XP_069196891.1">
    <property type="nucleotide sequence ID" value="XM_069344464.1"/>
</dbReference>
<dbReference type="Proteomes" id="UP001562354">
    <property type="component" value="Unassembled WGS sequence"/>
</dbReference>
<dbReference type="PROSITE" id="PS00705">
    <property type="entry name" value="PROK_CO2_ANHYDRASE_2"/>
    <property type="match status" value="1"/>
</dbReference>
<keyword evidence="5 8" id="KW-0862">Zinc</keyword>
<evidence type="ECO:0000313" key="10">
    <source>
        <dbReference type="Proteomes" id="UP001562354"/>
    </source>
</evidence>